<feature type="compositionally biased region" description="Basic and acidic residues" evidence="1">
    <location>
        <begin position="46"/>
        <end position="64"/>
    </location>
</feature>
<evidence type="ECO:0000313" key="2">
    <source>
        <dbReference type="EMBL" id="TNN46304.1"/>
    </source>
</evidence>
<keyword evidence="3" id="KW-1185">Reference proteome</keyword>
<protein>
    <submittedName>
        <fullName evidence="2">Uncharacterized protein</fullName>
    </submittedName>
</protein>
<name>A0A4Z2G0F2_9TELE</name>
<sequence length="113" mass="13065">MATCESSENQGEEEEEPNGHEECKKNENGQKQRQDRDQQKVTGQKIDAEMDRNKLKGREGEKGPLESPSFSGRRSHRSLLRLEEQRKTDGGEVRDGERVRMKRRRGGERREVG</sequence>
<accession>A0A4Z2G0F2</accession>
<dbReference type="EMBL" id="SRLO01000797">
    <property type="protein sequence ID" value="TNN46304.1"/>
    <property type="molecule type" value="Genomic_DNA"/>
</dbReference>
<evidence type="ECO:0000256" key="1">
    <source>
        <dbReference type="SAM" id="MobiDB-lite"/>
    </source>
</evidence>
<organism evidence="2 3">
    <name type="scientific">Liparis tanakae</name>
    <name type="common">Tanaka's snailfish</name>
    <dbReference type="NCBI Taxonomy" id="230148"/>
    <lineage>
        <taxon>Eukaryota</taxon>
        <taxon>Metazoa</taxon>
        <taxon>Chordata</taxon>
        <taxon>Craniata</taxon>
        <taxon>Vertebrata</taxon>
        <taxon>Euteleostomi</taxon>
        <taxon>Actinopterygii</taxon>
        <taxon>Neopterygii</taxon>
        <taxon>Teleostei</taxon>
        <taxon>Neoteleostei</taxon>
        <taxon>Acanthomorphata</taxon>
        <taxon>Eupercaria</taxon>
        <taxon>Perciformes</taxon>
        <taxon>Cottioidei</taxon>
        <taxon>Cottales</taxon>
        <taxon>Liparidae</taxon>
        <taxon>Liparis</taxon>
    </lineage>
</organism>
<proteinExistence type="predicted"/>
<evidence type="ECO:0000313" key="3">
    <source>
        <dbReference type="Proteomes" id="UP000314294"/>
    </source>
</evidence>
<gene>
    <name evidence="2" type="ORF">EYF80_043502</name>
</gene>
<comment type="caution">
    <text evidence="2">The sequence shown here is derived from an EMBL/GenBank/DDBJ whole genome shotgun (WGS) entry which is preliminary data.</text>
</comment>
<reference evidence="2 3" key="1">
    <citation type="submission" date="2019-03" db="EMBL/GenBank/DDBJ databases">
        <title>First draft genome of Liparis tanakae, snailfish: a comprehensive survey of snailfish specific genes.</title>
        <authorList>
            <person name="Kim W."/>
            <person name="Song I."/>
            <person name="Jeong J.-H."/>
            <person name="Kim D."/>
            <person name="Kim S."/>
            <person name="Ryu S."/>
            <person name="Song J.Y."/>
            <person name="Lee S.K."/>
        </authorList>
    </citation>
    <scope>NUCLEOTIDE SEQUENCE [LARGE SCALE GENOMIC DNA]</scope>
    <source>
        <tissue evidence="2">Muscle</tissue>
    </source>
</reference>
<dbReference type="Proteomes" id="UP000314294">
    <property type="component" value="Unassembled WGS sequence"/>
</dbReference>
<feature type="compositionally biased region" description="Basic and acidic residues" evidence="1">
    <location>
        <begin position="80"/>
        <end position="99"/>
    </location>
</feature>
<feature type="region of interest" description="Disordered" evidence="1">
    <location>
        <begin position="1"/>
        <end position="113"/>
    </location>
</feature>
<feature type="compositionally biased region" description="Basic and acidic residues" evidence="1">
    <location>
        <begin position="17"/>
        <end position="39"/>
    </location>
</feature>
<dbReference type="AlphaFoldDB" id="A0A4Z2G0F2"/>